<dbReference type="Proteomes" id="UP000078559">
    <property type="component" value="Chromosome 10"/>
</dbReference>
<evidence type="ECO:0000256" key="1">
    <source>
        <dbReference type="SAM" id="MobiDB-lite"/>
    </source>
</evidence>
<sequence length="109" mass="11067">MESSKARTTASLPTCRGASSGSPPCYNTLHQHQHQRHNPAPHGSTVGADPQTTTGSTSSVHTAAEGVPADGNDARYGGGYPWNGALHLDSGNDGTRTAVAAVVDVVFAG</sequence>
<keyword evidence="3" id="KW-1185">Reference proteome</keyword>
<name>A0A194WAA9_CYTMA</name>
<proteinExistence type="predicted"/>
<dbReference type="AlphaFoldDB" id="A0A194WAA9"/>
<organism evidence="2 3">
    <name type="scientific">Cytospora mali</name>
    <name type="common">Apple Valsa canker fungus</name>
    <name type="synonym">Valsa mali</name>
    <dbReference type="NCBI Taxonomy" id="578113"/>
    <lineage>
        <taxon>Eukaryota</taxon>
        <taxon>Fungi</taxon>
        <taxon>Dikarya</taxon>
        <taxon>Ascomycota</taxon>
        <taxon>Pezizomycotina</taxon>
        <taxon>Sordariomycetes</taxon>
        <taxon>Sordariomycetidae</taxon>
        <taxon>Diaporthales</taxon>
        <taxon>Cytosporaceae</taxon>
        <taxon>Cytospora</taxon>
    </lineage>
</organism>
<evidence type="ECO:0000313" key="3">
    <source>
        <dbReference type="Proteomes" id="UP000078559"/>
    </source>
</evidence>
<feature type="compositionally biased region" description="Polar residues" evidence="1">
    <location>
        <begin position="50"/>
        <end position="61"/>
    </location>
</feature>
<accession>A0A194WAA9</accession>
<feature type="region of interest" description="Disordered" evidence="1">
    <location>
        <begin position="1"/>
        <end position="83"/>
    </location>
</feature>
<dbReference type="EMBL" id="CM003107">
    <property type="protein sequence ID" value="KUI73257.1"/>
    <property type="molecule type" value="Genomic_DNA"/>
</dbReference>
<feature type="compositionally biased region" description="Polar residues" evidence="1">
    <location>
        <begin position="1"/>
        <end position="22"/>
    </location>
</feature>
<evidence type="ECO:0000313" key="2">
    <source>
        <dbReference type="EMBL" id="KUI73257.1"/>
    </source>
</evidence>
<protein>
    <submittedName>
        <fullName evidence="2">Uncharacterized protein</fullName>
    </submittedName>
</protein>
<reference evidence="2" key="1">
    <citation type="submission" date="2014-12" db="EMBL/GenBank/DDBJ databases">
        <title>Genome Sequence of Valsa Canker Pathogens Uncovers a Specific Adaption of Colonization on Woody Bark.</title>
        <authorList>
            <person name="Yin Z."/>
            <person name="Liu H."/>
            <person name="Gao X."/>
            <person name="Li Z."/>
            <person name="Song N."/>
            <person name="Ke X."/>
            <person name="Dai Q."/>
            <person name="Wu Y."/>
            <person name="Sun Y."/>
            <person name="Xu J.-R."/>
            <person name="Kang Z.K."/>
            <person name="Wang L."/>
            <person name="Huang L."/>
        </authorList>
    </citation>
    <scope>NUCLEOTIDE SEQUENCE [LARGE SCALE GENOMIC DNA]</scope>
    <source>
        <strain evidence="2">03-8</strain>
    </source>
</reference>
<gene>
    <name evidence="2" type="ORF">VM1G_11877</name>
</gene>